<name>A0A4U5MK71_STECR</name>
<comment type="caution">
    <text evidence="2">The sequence shown here is derived from an EMBL/GenBank/DDBJ whole genome shotgun (WGS) entry which is preliminary data.</text>
</comment>
<keyword evidence="1" id="KW-0812">Transmembrane</keyword>
<reference evidence="2 3" key="1">
    <citation type="journal article" date="2015" name="Genome Biol.">
        <title>Comparative genomics of Steinernema reveals deeply conserved gene regulatory networks.</title>
        <authorList>
            <person name="Dillman A.R."/>
            <person name="Macchietto M."/>
            <person name="Porter C.F."/>
            <person name="Rogers A."/>
            <person name="Williams B."/>
            <person name="Antoshechkin I."/>
            <person name="Lee M.M."/>
            <person name="Goodwin Z."/>
            <person name="Lu X."/>
            <person name="Lewis E.E."/>
            <person name="Goodrich-Blair H."/>
            <person name="Stock S.P."/>
            <person name="Adams B.J."/>
            <person name="Sternberg P.W."/>
            <person name="Mortazavi A."/>
        </authorList>
    </citation>
    <scope>NUCLEOTIDE SEQUENCE [LARGE SCALE GENOMIC DNA]</scope>
    <source>
        <strain evidence="2 3">ALL</strain>
    </source>
</reference>
<dbReference type="AlphaFoldDB" id="A0A4U5MK71"/>
<sequence>MSKSKPDMLQKVSASLLLSIIVIIAIVDVELIFILRKIGDDFLMWVCCQSARGNSCFCRRGKGLSSTTDRCYNISFPPPIAYLKPISKHKVSIK</sequence>
<keyword evidence="1" id="KW-0472">Membrane</keyword>
<keyword evidence="3" id="KW-1185">Reference proteome</keyword>
<feature type="transmembrane region" description="Helical" evidence="1">
    <location>
        <begin position="12"/>
        <end position="35"/>
    </location>
</feature>
<evidence type="ECO:0000256" key="1">
    <source>
        <dbReference type="SAM" id="Phobius"/>
    </source>
</evidence>
<evidence type="ECO:0000313" key="2">
    <source>
        <dbReference type="EMBL" id="TKR69787.1"/>
    </source>
</evidence>
<dbReference type="Proteomes" id="UP000298663">
    <property type="component" value="Unassembled WGS sequence"/>
</dbReference>
<protein>
    <submittedName>
        <fullName evidence="2">Uncharacterized protein</fullName>
    </submittedName>
</protein>
<dbReference type="EMBL" id="AZBU02000007">
    <property type="protein sequence ID" value="TKR69787.1"/>
    <property type="molecule type" value="Genomic_DNA"/>
</dbReference>
<proteinExistence type="predicted"/>
<reference evidence="2 3" key="2">
    <citation type="journal article" date="2019" name="G3 (Bethesda)">
        <title>Hybrid Assembly of the Genome of the Entomopathogenic Nematode Steinernema carpocapsae Identifies the X-Chromosome.</title>
        <authorList>
            <person name="Serra L."/>
            <person name="Macchietto M."/>
            <person name="Macias-Munoz A."/>
            <person name="McGill C.J."/>
            <person name="Rodriguez I.M."/>
            <person name="Rodriguez B."/>
            <person name="Murad R."/>
            <person name="Mortazavi A."/>
        </authorList>
    </citation>
    <scope>NUCLEOTIDE SEQUENCE [LARGE SCALE GENOMIC DNA]</scope>
    <source>
        <strain evidence="2 3">ALL</strain>
    </source>
</reference>
<evidence type="ECO:0000313" key="3">
    <source>
        <dbReference type="Proteomes" id="UP000298663"/>
    </source>
</evidence>
<organism evidence="2 3">
    <name type="scientific">Steinernema carpocapsae</name>
    <name type="common">Entomopathogenic nematode</name>
    <dbReference type="NCBI Taxonomy" id="34508"/>
    <lineage>
        <taxon>Eukaryota</taxon>
        <taxon>Metazoa</taxon>
        <taxon>Ecdysozoa</taxon>
        <taxon>Nematoda</taxon>
        <taxon>Chromadorea</taxon>
        <taxon>Rhabditida</taxon>
        <taxon>Tylenchina</taxon>
        <taxon>Panagrolaimomorpha</taxon>
        <taxon>Strongyloidoidea</taxon>
        <taxon>Steinernematidae</taxon>
        <taxon>Steinernema</taxon>
    </lineage>
</organism>
<accession>A0A4U5MK71</accession>
<keyword evidence="1" id="KW-1133">Transmembrane helix</keyword>
<gene>
    <name evidence="2" type="ORF">L596_021892</name>
</gene>